<evidence type="ECO:0000259" key="5">
    <source>
        <dbReference type="SMART" id="SM00895"/>
    </source>
</evidence>
<dbReference type="EMBL" id="JAQQFN010000023">
    <property type="protein sequence ID" value="MFL9886703.1"/>
    <property type="molecule type" value="Genomic_DNA"/>
</dbReference>
<dbReference type="InterPro" id="IPR008920">
    <property type="entry name" value="TF_FadR/GntR_C"/>
</dbReference>
<dbReference type="InterPro" id="IPR036388">
    <property type="entry name" value="WH-like_DNA-bd_sf"/>
</dbReference>
<keyword evidence="1" id="KW-0805">Transcription regulation</keyword>
<evidence type="ECO:0000256" key="1">
    <source>
        <dbReference type="ARBA" id="ARBA00023015"/>
    </source>
</evidence>
<keyword evidence="7" id="KW-1185">Reference proteome</keyword>
<evidence type="ECO:0000313" key="6">
    <source>
        <dbReference type="EMBL" id="MFL9886703.1"/>
    </source>
</evidence>
<accession>A0ABW8ZV31</accession>
<evidence type="ECO:0000259" key="4">
    <source>
        <dbReference type="SMART" id="SM00345"/>
    </source>
</evidence>
<dbReference type="SMART" id="SM00345">
    <property type="entry name" value="HTH_GNTR"/>
    <property type="match status" value="1"/>
</dbReference>
<name>A0ABW8ZV31_9BURK</name>
<feature type="domain" description="HTH gntR-type" evidence="4">
    <location>
        <begin position="19"/>
        <end position="77"/>
    </location>
</feature>
<proteinExistence type="predicted"/>
<dbReference type="PANTHER" id="PTHR43537:SF45">
    <property type="entry name" value="GNTR FAMILY REGULATORY PROTEIN"/>
    <property type="match status" value="1"/>
</dbReference>
<dbReference type="Gene3D" id="1.10.10.10">
    <property type="entry name" value="Winged helix-like DNA-binding domain superfamily/Winged helix DNA-binding domain"/>
    <property type="match status" value="1"/>
</dbReference>
<dbReference type="SUPFAM" id="SSF46785">
    <property type="entry name" value="Winged helix' DNA-binding domain"/>
    <property type="match status" value="1"/>
</dbReference>
<dbReference type="Gene3D" id="1.20.120.530">
    <property type="entry name" value="GntR ligand-binding domain-like"/>
    <property type="match status" value="1"/>
</dbReference>
<dbReference type="InterPro" id="IPR036390">
    <property type="entry name" value="WH_DNA-bd_sf"/>
</dbReference>
<dbReference type="InterPro" id="IPR011711">
    <property type="entry name" value="GntR_C"/>
</dbReference>
<dbReference type="Proteomes" id="UP001629249">
    <property type="component" value="Unassembled WGS sequence"/>
</dbReference>
<evidence type="ECO:0000256" key="3">
    <source>
        <dbReference type="ARBA" id="ARBA00023163"/>
    </source>
</evidence>
<protein>
    <submittedName>
        <fullName evidence="6">GntR family transcriptional regulator</fullName>
    </submittedName>
</protein>
<keyword evidence="3" id="KW-0804">Transcription</keyword>
<dbReference type="SMART" id="SM00895">
    <property type="entry name" value="FCD"/>
    <property type="match status" value="1"/>
</dbReference>
<evidence type="ECO:0000256" key="2">
    <source>
        <dbReference type="ARBA" id="ARBA00023125"/>
    </source>
</evidence>
<dbReference type="PANTHER" id="PTHR43537">
    <property type="entry name" value="TRANSCRIPTIONAL REGULATOR, GNTR FAMILY"/>
    <property type="match status" value="1"/>
</dbReference>
<dbReference type="Pfam" id="PF00392">
    <property type="entry name" value="GntR"/>
    <property type="match status" value="1"/>
</dbReference>
<feature type="domain" description="GntR C-terminal" evidence="5">
    <location>
        <begin position="87"/>
        <end position="211"/>
    </location>
</feature>
<dbReference type="Pfam" id="PF07729">
    <property type="entry name" value="FCD"/>
    <property type="match status" value="1"/>
</dbReference>
<reference evidence="6 7" key="1">
    <citation type="journal article" date="2024" name="Chem. Sci.">
        <title>Discovery of megapolipeptins by genome mining of a Burkholderiales bacteria collection.</title>
        <authorList>
            <person name="Paulo B.S."/>
            <person name="Recchia M.J.J."/>
            <person name="Lee S."/>
            <person name="Fergusson C.H."/>
            <person name="Romanowski S.B."/>
            <person name="Hernandez A."/>
            <person name="Krull N."/>
            <person name="Liu D.Y."/>
            <person name="Cavanagh H."/>
            <person name="Bos A."/>
            <person name="Gray C.A."/>
            <person name="Murphy B.T."/>
            <person name="Linington R.G."/>
            <person name="Eustaquio A.S."/>
        </authorList>
    </citation>
    <scope>NUCLEOTIDE SEQUENCE [LARGE SCALE GENOMIC DNA]</scope>
    <source>
        <strain evidence="6 7">RL16-012-BIC-B</strain>
    </source>
</reference>
<keyword evidence="2" id="KW-0238">DNA-binding</keyword>
<dbReference type="SUPFAM" id="SSF48008">
    <property type="entry name" value="GntR ligand-binding domain-like"/>
    <property type="match status" value="1"/>
</dbReference>
<dbReference type="InterPro" id="IPR000524">
    <property type="entry name" value="Tscrpt_reg_HTH_GntR"/>
</dbReference>
<organism evidence="6 7">
    <name type="scientific">Paraburkholderia agricolaris</name>
    <dbReference type="NCBI Taxonomy" id="2152888"/>
    <lineage>
        <taxon>Bacteria</taxon>
        <taxon>Pseudomonadati</taxon>
        <taxon>Pseudomonadota</taxon>
        <taxon>Betaproteobacteria</taxon>
        <taxon>Burkholderiales</taxon>
        <taxon>Burkholderiaceae</taxon>
        <taxon>Paraburkholderia</taxon>
    </lineage>
</organism>
<gene>
    <name evidence="6" type="ORF">PQR66_26915</name>
</gene>
<dbReference type="RefSeq" id="WP_408330409.1">
    <property type="nucleotide sequence ID" value="NZ_JAQQFH010000015.1"/>
</dbReference>
<comment type="caution">
    <text evidence="6">The sequence shown here is derived from an EMBL/GenBank/DDBJ whole genome shotgun (WGS) entry which is preliminary data.</text>
</comment>
<evidence type="ECO:0000313" key="7">
    <source>
        <dbReference type="Proteomes" id="UP001629249"/>
    </source>
</evidence>
<sequence length="256" mass="28084">MVQAKDAGRAPQERQSDQAFDVFSRAIKQCELAPGDIVSEPQLEQDYGFGRVPIRLAMDRLIQLKLVKPIHRKGFEIAPITLSDVKNSFQLRLMVEPPAVRLAAGRVDIAALRRAADDAGREVKAGDKAAEALVIEANRRLHMLIMNACGNEKVATLVGQILSDIDRVYYFGLVRNADVKIMQDDHSLMIDALESGDGVKAERLARKHIENGYSIVMDTIINSSNLSRTTVQALDSLSAPAVKRARVSAKSGVLDI</sequence>